<dbReference type="RefSeq" id="WP_275475258.1">
    <property type="nucleotide sequence ID" value="NZ_CP162940.1"/>
</dbReference>
<evidence type="ECO:0000313" key="6">
    <source>
        <dbReference type="EMBL" id="MFB5189694.1"/>
    </source>
</evidence>
<dbReference type="Proteomes" id="UP001579974">
    <property type="component" value="Unassembled WGS sequence"/>
</dbReference>
<dbReference type="PANTHER" id="PTHR43498">
    <property type="entry name" value="FERREDOXIN:COB-COM HETERODISULFIDE REDUCTASE SUBUNIT A"/>
    <property type="match status" value="1"/>
</dbReference>
<evidence type="ECO:0000256" key="5">
    <source>
        <dbReference type="ARBA" id="ARBA00023014"/>
    </source>
</evidence>
<protein>
    <submittedName>
        <fullName evidence="6">FAD-dependent oxidoreductase</fullName>
    </submittedName>
</protein>
<dbReference type="InterPro" id="IPR039650">
    <property type="entry name" value="HdrA-like"/>
</dbReference>
<keyword evidence="2" id="KW-0479">Metal-binding</keyword>
<dbReference type="Pfam" id="PF12831">
    <property type="entry name" value="FAD_oxidored"/>
    <property type="match status" value="1"/>
</dbReference>
<evidence type="ECO:0000256" key="1">
    <source>
        <dbReference type="ARBA" id="ARBA00022485"/>
    </source>
</evidence>
<keyword evidence="5" id="KW-0411">Iron-sulfur</keyword>
<gene>
    <name evidence="6" type="ORF">KKP3000_002970</name>
</gene>
<name>A0ABV5ABQ6_9BACL</name>
<keyword evidence="3" id="KW-0560">Oxidoreductase</keyword>
<dbReference type="SUPFAM" id="SSF51905">
    <property type="entry name" value="FAD/NAD(P)-binding domain"/>
    <property type="match status" value="1"/>
</dbReference>
<keyword evidence="7" id="KW-1185">Reference proteome</keyword>
<keyword evidence="1" id="KW-0004">4Fe-4S</keyword>
<evidence type="ECO:0000313" key="7">
    <source>
        <dbReference type="Proteomes" id="UP001579974"/>
    </source>
</evidence>
<evidence type="ECO:0000256" key="3">
    <source>
        <dbReference type="ARBA" id="ARBA00023002"/>
    </source>
</evidence>
<dbReference type="EMBL" id="JBDXSU010000003">
    <property type="protein sequence ID" value="MFB5189694.1"/>
    <property type="molecule type" value="Genomic_DNA"/>
</dbReference>
<organism evidence="6 7">
    <name type="scientific">Alicyclobacillus fastidiosus</name>
    <dbReference type="NCBI Taxonomy" id="392011"/>
    <lineage>
        <taxon>Bacteria</taxon>
        <taxon>Bacillati</taxon>
        <taxon>Bacillota</taxon>
        <taxon>Bacilli</taxon>
        <taxon>Bacillales</taxon>
        <taxon>Alicyclobacillaceae</taxon>
        <taxon>Alicyclobacillus</taxon>
    </lineage>
</organism>
<reference evidence="6 7" key="1">
    <citation type="journal article" date="2024" name="Int. J. Mol. Sci.">
        <title>Exploration of Alicyclobacillus spp. Genome in Search of Antibiotic Resistance.</title>
        <authorList>
            <person name="Bucka-Kolendo J."/>
            <person name="Kiousi D.E."/>
            <person name="Dekowska A."/>
            <person name="Mikolajczuk-Szczyrba A."/>
            <person name="Karadedos D.M."/>
            <person name="Michael P."/>
            <person name="Galanis A."/>
            <person name="Sokolowska B."/>
        </authorList>
    </citation>
    <scope>NUCLEOTIDE SEQUENCE [LARGE SCALE GENOMIC DNA]</scope>
    <source>
        <strain evidence="6 7">KKP 3000</strain>
    </source>
</reference>
<dbReference type="PANTHER" id="PTHR43498:SF1">
    <property type="entry name" value="COB--COM HETERODISULFIDE REDUCTASE IRON-SULFUR SUBUNIT A"/>
    <property type="match status" value="1"/>
</dbReference>
<evidence type="ECO:0000256" key="4">
    <source>
        <dbReference type="ARBA" id="ARBA00023004"/>
    </source>
</evidence>
<proteinExistence type="predicted"/>
<keyword evidence="4" id="KW-0408">Iron</keyword>
<evidence type="ECO:0000256" key="2">
    <source>
        <dbReference type="ARBA" id="ARBA00022723"/>
    </source>
</evidence>
<comment type="caution">
    <text evidence="6">The sequence shown here is derived from an EMBL/GenBank/DDBJ whole genome shotgun (WGS) entry which is preliminary data.</text>
</comment>
<dbReference type="InterPro" id="IPR036188">
    <property type="entry name" value="FAD/NAD-bd_sf"/>
</dbReference>
<accession>A0ABV5ABQ6</accession>
<dbReference type="Gene3D" id="3.50.50.60">
    <property type="entry name" value="FAD/NAD(P)-binding domain"/>
    <property type="match status" value="1"/>
</dbReference>
<sequence length="420" mass="44636">MYNHRKLHFDVVVVGGGSSGVAAAVGAANVGADTIVIERNPYFGGAATHSSVFSYCGFYAQADPLERVVGGVGAQFLEELSAIGRAVEPRRNPTTGNVIVVADGETSKYALDRVLLRAGVKPRLHCQVIGAVVERGRVVEIECVDHDGRLTMTANAFVDASGEADLTTLAGGTVRLGDDEGQVQAGTLVMRIGGVARDVPLPREVFTEAVTRGKASGIESLSKEKGMILRMSSGDILALFADEHVNGLDSSSMTRAEMSAREQAWSYLQVFRQYVPGFESAYLIQTGPALGVRETRHVRGLYTLAGEDVLSGVRHLDSVARGGWPVEIHQPGAPAVYQQIRNKSYYDIPLRSLCVAGLDNLWCAGRIISCDPIAFASARVMGTAFATGHAAGVAAAQFSLHKLQDAGDVRAELLRQGALI</sequence>